<dbReference type="NCBIfam" id="TIGR00482">
    <property type="entry name" value="nicotinate (nicotinamide) nucleotide adenylyltransferase"/>
    <property type="match status" value="1"/>
</dbReference>
<evidence type="ECO:0000313" key="14">
    <source>
        <dbReference type="Proteomes" id="UP000388235"/>
    </source>
</evidence>
<keyword evidence="8 11" id="KW-0067">ATP-binding</keyword>
<organism evidence="13 14">
    <name type="scientific">Litorivicinus lipolyticus</name>
    <dbReference type="NCBI Taxonomy" id="418701"/>
    <lineage>
        <taxon>Bacteria</taxon>
        <taxon>Pseudomonadati</taxon>
        <taxon>Pseudomonadota</taxon>
        <taxon>Gammaproteobacteria</taxon>
        <taxon>Oceanospirillales</taxon>
        <taxon>Litorivicinaceae</taxon>
        <taxon>Litorivicinus</taxon>
    </lineage>
</organism>
<dbReference type="Pfam" id="PF01467">
    <property type="entry name" value="CTP_transf_like"/>
    <property type="match status" value="1"/>
</dbReference>
<comment type="function">
    <text evidence="1 11">Catalyzes the reversible adenylation of nicotinate mononucleotide (NaMN) to nicotinic acid adenine dinucleotide (NaAD).</text>
</comment>
<feature type="domain" description="Cytidyltransferase-like" evidence="12">
    <location>
        <begin position="15"/>
        <end position="148"/>
    </location>
</feature>
<evidence type="ECO:0000256" key="4">
    <source>
        <dbReference type="ARBA" id="ARBA00022642"/>
    </source>
</evidence>
<gene>
    <name evidence="11 13" type="primary">nadD</name>
    <name evidence="13" type="ORF">GH975_10900</name>
</gene>
<dbReference type="InterPro" id="IPR014729">
    <property type="entry name" value="Rossmann-like_a/b/a_fold"/>
</dbReference>
<dbReference type="UniPathway" id="UPA00253">
    <property type="reaction ID" value="UER00332"/>
</dbReference>
<dbReference type="GO" id="GO:0009435">
    <property type="term" value="P:NAD+ biosynthetic process"/>
    <property type="evidence" value="ECO:0007669"/>
    <property type="project" value="UniProtKB-UniRule"/>
</dbReference>
<evidence type="ECO:0000256" key="1">
    <source>
        <dbReference type="ARBA" id="ARBA00002324"/>
    </source>
</evidence>
<dbReference type="EC" id="2.7.7.18" evidence="11"/>
<evidence type="ECO:0000256" key="5">
    <source>
        <dbReference type="ARBA" id="ARBA00022679"/>
    </source>
</evidence>
<dbReference type="Proteomes" id="UP000388235">
    <property type="component" value="Chromosome"/>
</dbReference>
<dbReference type="AlphaFoldDB" id="A0A5Q2QJ10"/>
<dbReference type="GO" id="GO:0004515">
    <property type="term" value="F:nicotinate-nucleotide adenylyltransferase activity"/>
    <property type="evidence" value="ECO:0007669"/>
    <property type="project" value="UniProtKB-UniRule"/>
</dbReference>
<evidence type="ECO:0000256" key="2">
    <source>
        <dbReference type="ARBA" id="ARBA00005019"/>
    </source>
</evidence>
<evidence type="ECO:0000256" key="8">
    <source>
        <dbReference type="ARBA" id="ARBA00022840"/>
    </source>
</evidence>
<reference evidence="13 14" key="1">
    <citation type="submission" date="2019-11" db="EMBL/GenBank/DDBJ databases">
        <authorList>
            <person name="Khan S.A."/>
            <person name="Jeon C.O."/>
            <person name="Chun B.H."/>
        </authorList>
    </citation>
    <scope>NUCLEOTIDE SEQUENCE [LARGE SCALE GENOMIC DNA]</scope>
    <source>
        <strain evidence="13 14">IMCC 1097</strain>
    </source>
</reference>
<dbReference type="SUPFAM" id="SSF52374">
    <property type="entry name" value="Nucleotidylyl transferase"/>
    <property type="match status" value="1"/>
</dbReference>
<evidence type="ECO:0000256" key="6">
    <source>
        <dbReference type="ARBA" id="ARBA00022695"/>
    </source>
</evidence>
<evidence type="ECO:0000313" key="13">
    <source>
        <dbReference type="EMBL" id="QGG81045.1"/>
    </source>
</evidence>
<dbReference type="PANTHER" id="PTHR39321">
    <property type="entry name" value="NICOTINATE-NUCLEOTIDE ADENYLYLTRANSFERASE-RELATED"/>
    <property type="match status" value="1"/>
</dbReference>
<keyword evidence="4 11" id="KW-0662">Pyridine nucleotide biosynthesis</keyword>
<sequence length="212" mass="23101">MGSLGRGSDAALRALLGGTFDPVTRGHLAAARAVRDALGCSVELIPNRQSPLKGRPGDDHHRLAMLALACRDQSGIDVNPVELSLPQPSYTVRTLAHLARENVDTLVFCLGTDALATIERWHAYPQLIELAGIVVLSRPGFELPAPPNAWRGRLATLDEFKQSPKGRWTHLPFAAVDSASSRVRHARANGGDWQTWVTESVADYIKEHGLYE</sequence>
<evidence type="ECO:0000256" key="11">
    <source>
        <dbReference type="HAMAP-Rule" id="MF_00244"/>
    </source>
</evidence>
<dbReference type="InterPro" id="IPR005248">
    <property type="entry name" value="NadD/NMNAT"/>
</dbReference>
<evidence type="ECO:0000256" key="7">
    <source>
        <dbReference type="ARBA" id="ARBA00022741"/>
    </source>
</evidence>
<dbReference type="CDD" id="cd02165">
    <property type="entry name" value="NMNAT"/>
    <property type="match status" value="1"/>
</dbReference>
<dbReference type="InterPro" id="IPR004821">
    <property type="entry name" value="Cyt_trans-like"/>
</dbReference>
<dbReference type="Gene3D" id="3.40.50.620">
    <property type="entry name" value="HUPs"/>
    <property type="match status" value="1"/>
</dbReference>
<dbReference type="GO" id="GO:0005524">
    <property type="term" value="F:ATP binding"/>
    <property type="evidence" value="ECO:0007669"/>
    <property type="project" value="UniProtKB-KW"/>
</dbReference>
<keyword evidence="9 11" id="KW-0520">NAD</keyword>
<dbReference type="OrthoDB" id="5295945at2"/>
<dbReference type="KEGG" id="llp:GH975_10900"/>
<evidence type="ECO:0000256" key="9">
    <source>
        <dbReference type="ARBA" id="ARBA00023027"/>
    </source>
</evidence>
<accession>A0A5Q2QJ10</accession>
<dbReference type="PANTHER" id="PTHR39321:SF3">
    <property type="entry name" value="PHOSPHOPANTETHEINE ADENYLYLTRANSFERASE"/>
    <property type="match status" value="1"/>
</dbReference>
<keyword evidence="5 11" id="KW-0808">Transferase</keyword>
<comment type="pathway">
    <text evidence="2 11">Cofactor biosynthesis; NAD(+) biosynthesis; deamido-NAD(+) from nicotinate D-ribonucleotide: step 1/1.</text>
</comment>
<dbReference type="HAMAP" id="MF_00244">
    <property type="entry name" value="NaMN_adenylyltr"/>
    <property type="match status" value="1"/>
</dbReference>
<keyword evidence="6 11" id="KW-0548">Nucleotidyltransferase</keyword>
<comment type="catalytic activity">
    <reaction evidence="10 11">
        <text>nicotinate beta-D-ribonucleotide + ATP + H(+) = deamido-NAD(+) + diphosphate</text>
        <dbReference type="Rhea" id="RHEA:22860"/>
        <dbReference type="ChEBI" id="CHEBI:15378"/>
        <dbReference type="ChEBI" id="CHEBI:30616"/>
        <dbReference type="ChEBI" id="CHEBI:33019"/>
        <dbReference type="ChEBI" id="CHEBI:57502"/>
        <dbReference type="ChEBI" id="CHEBI:58437"/>
        <dbReference type="EC" id="2.7.7.18"/>
    </reaction>
</comment>
<evidence type="ECO:0000256" key="3">
    <source>
        <dbReference type="ARBA" id="ARBA00009014"/>
    </source>
</evidence>
<keyword evidence="14" id="KW-1185">Reference proteome</keyword>
<evidence type="ECO:0000259" key="12">
    <source>
        <dbReference type="Pfam" id="PF01467"/>
    </source>
</evidence>
<protein>
    <recommendedName>
        <fullName evidence="11">Probable nicotinate-nucleotide adenylyltransferase</fullName>
        <ecNumber evidence="11">2.7.7.18</ecNumber>
    </recommendedName>
    <alternativeName>
        <fullName evidence="11">Deamido-NAD(+) diphosphorylase</fullName>
    </alternativeName>
    <alternativeName>
        <fullName evidence="11">Deamido-NAD(+) pyrophosphorylase</fullName>
    </alternativeName>
    <alternativeName>
        <fullName evidence="11">Nicotinate mononucleotide adenylyltransferase</fullName>
        <shortName evidence="11">NaMN adenylyltransferase</shortName>
    </alternativeName>
</protein>
<name>A0A5Q2QJ10_9GAMM</name>
<dbReference type="EMBL" id="CP045871">
    <property type="protein sequence ID" value="QGG81045.1"/>
    <property type="molecule type" value="Genomic_DNA"/>
</dbReference>
<proteinExistence type="inferred from homology"/>
<keyword evidence="7 11" id="KW-0547">Nucleotide-binding</keyword>
<evidence type="ECO:0000256" key="10">
    <source>
        <dbReference type="ARBA" id="ARBA00048721"/>
    </source>
</evidence>
<comment type="similarity">
    <text evidence="3 11">Belongs to the NadD family.</text>
</comment>